<organism evidence="1 2">
    <name type="scientific">Ficus carica</name>
    <name type="common">Common fig</name>
    <dbReference type="NCBI Taxonomy" id="3494"/>
    <lineage>
        <taxon>Eukaryota</taxon>
        <taxon>Viridiplantae</taxon>
        <taxon>Streptophyta</taxon>
        <taxon>Embryophyta</taxon>
        <taxon>Tracheophyta</taxon>
        <taxon>Spermatophyta</taxon>
        <taxon>Magnoliopsida</taxon>
        <taxon>eudicotyledons</taxon>
        <taxon>Gunneridae</taxon>
        <taxon>Pentapetalae</taxon>
        <taxon>rosids</taxon>
        <taxon>fabids</taxon>
        <taxon>Rosales</taxon>
        <taxon>Moraceae</taxon>
        <taxon>Ficeae</taxon>
        <taxon>Ficus</taxon>
    </lineage>
</organism>
<dbReference type="AlphaFoldDB" id="A0AA88J3H2"/>
<dbReference type="PANTHER" id="PTHR31973">
    <property type="entry name" value="POLYPROTEIN, PUTATIVE-RELATED"/>
    <property type="match status" value="1"/>
</dbReference>
<reference evidence="1" key="1">
    <citation type="submission" date="2023-07" db="EMBL/GenBank/DDBJ databases">
        <title>draft genome sequence of fig (Ficus carica).</title>
        <authorList>
            <person name="Takahashi T."/>
            <person name="Nishimura K."/>
        </authorList>
    </citation>
    <scope>NUCLEOTIDE SEQUENCE</scope>
</reference>
<proteinExistence type="predicted"/>
<evidence type="ECO:0000313" key="1">
    <source>
        <dbReference type="EMBL" id="GMN61804.1"/>
    </source>
</evidence>
<protein>
    <recommendedName>
        <fullName evidence="3">MULE transposase domain-containing protein</fullName>
    </recommendedName>
</protein>
<dbReference type="PANTHER" id="PTHR31973:SF187">
    <property type="entry name" value="MUTATOR TRANSPOSASE MUDRA PROTEIN"/>
    <property type="match status" value="1"/>
</dbReference>
<sequence>MISRMQYVVSTRVRSGLVHGLSWTGLAAPTTPWQRATVSKLIAILDTRRWSMAKQTVKLWDGHYYSVAEAIPPEVGESNHIDVQPYRDGGQSDEAMQLVAVNNLIIPSCSPPHIPSPTVGLDLHMEDGIEEQHELLNNDLGMDHDDCNVGELNVADAAHDSNGKSIVTNIGAQSIVNTTRTQHVHVPAIPSSSRCHEKTLPIQGGEVGLYSIARGTYRYERCPWQLRATRMKGSELFVVKRYDDVHTCSIEIVQGHHRQAKRKEAALTSLRGDDAESYKEKNPNFDIHIETDSENSLKYFYMCLAASKQGWPHCCSVFVVDGSALKARHKGIEYAANIVYPDIDFGICVQQLAANLKTRYKDFKGPMKTYFDGASRAYLVCEVQRLQADPKNWSRAYFNRRRYAIMTTNIAESLNSMDRKARLMPVEFLVEWLRELLQRWFVERREGALKITSKLVPKAEKLLRTQFSLGLTVMVRDNDYNMTYDIR</sequence>
<gene>
    <name evidence="1" type="ORF">TIFTF001_030885</name>
</gene>
<dbReference type="Proteomes" id="UP001187192">
    <property type="component" value="Unassembled WGS sequence"/>
</dbReference>
<dbReference type="EMBL" id="BTGU01000117">
    <property type="protein sequence ID" value="GMN61804.1"/>
    <property type="molecule type" value="Genomic_DNA"/>
</dbReference>
<evidence type="ECO:0008006" key="3">
    <source>
        <dbReference type="Google" id="ProtNLM"/>
    </source>
</evidence>
<name>A0AA88J3H2_FICCA</name>
<accession>A0AA88J3H2</accession>
<keyword evidence="2" id="KW-1185">Reference proteome</keyword>
<evidence type="ECO:0000313" key="2">
    <source>
        <dbReference type="Proteomes" id="UP001187192"/>
    </source>
</evidence>
<comment type="caution">
    <text evidence="1">The sequence shown here is derived from an EMBL/GenBank/DDBJ whole genome shotgun (WGS) entry which is preliminary data.</text>
</comment>